<dbReference type="EMBL" id="JAOCKX010000199">
    <property type="protein sequence ID" value="MDH2135485.1"/>
    <property type="molecule type" value="Genomic_DNA"/>
</dbReference>
<evidence type="ECO:0000313" key="4">
    <source>
        <dbReference type="Proteomes" id="UP001162318"/>
    </source>
</evidence>
<dbReference type="Proteomes" id="UP001162318">
    <property type="component" value="Unassembled WGS sequence"/>
</dbReference>
<reference evidence="3" key="1">
    <citation type="submission" date="2022-09" db="EMBL/GenBank/DDBJ databases">
        <title>Intensive care unit water sources are persistently colonized with multi-drug resistant bacteria and are the site of extensive horizontal gene transfer of antibiotic resistance genes.</title>
        <authorList>
            <person name="Diorio-Toth L."/>
        </authorList>
    </citation>
    <scope>NUCLEOTIDE SEQUENCE</scope>
    <source>
        <strain evidence="3">GD03659</strain>
    </source>
</reference>
<dbReference type="AlphaFoldDB" id="A0AA42X0Z0"/>
<feature type="region of interest" description="Disordered" evidence="1">
    <location>
        <begin position="48"/>
        <end position="74"/>
    </location>
</feature>
<comment type="caution">
    <text evidence="3">The sequence shown here is derived from an EMBL/GenBank/DDBJ whole genome shotgun (WGS) entry which is preliminary data.</text>
</comment>
<evidence type="ECO:0000256" key="2">
    <source>
        <dbReference type="SAM" id="SignalP"/>
    </source>
</evidence>
<keyword evidence="2" id="KW-0732">Signal</keyword>
<gene>
    <name evidence="3" type="ORF">N5J77_30715</name>
</gene>
<accession>A0AA42X0Z0</accession>
<evidence type="ECO:0000313" key="3">
    <source>
        <dbReference type="EMBL" id="MDH2135485.1"/>
    </source>
</evidence>
<proteinExistence type="predicted"/>
<feature type="chain" id="PRO_5041264765" evidence="2">
    <location>
        <begin position="50"/>
        <end position="74"/>
    </location>
</feature>
<feature type="non-terminal residue" evidence="3">
    <location>
        <position position="74"/>
    </location>
</feature>
<dbReference type="RefSeq" id="WP_279776482.1">
    <property type="nucleotide sequence ID" value="NZ_JAOCKX010000199.1"/>
</dbReference>
<sequence>MGFTKGFGRVRQTGIDEHETRGWVMRGKRSGAFALLLAVAMSVSTSAAAHEDHDALGAGPGANSAVETQKKDGA</sequence>
<evidence type="ECO:0000256" key="1">
    <source>
        <dbReference type="SAM" id="MobiDB-lite"/>
    </source>
</evidence>
<protein>
    <submittedName>
        <fullName evidence="3">Uncharacterized protein</fullName>
    </submittedName>
</protein>
<name>A0AA42X0Z0_SPHYA</name>
<organism evidence="3 4">
    <name type="scientific">Sphingobium yanoikuyae</name>
    <name type="common">Sphingomonas yanoikuyae</name>
    <dbReference type="NCBI Taxonomy" id="13690"/>
    <lineage>
        <taxon>Bacteria</taxon>
        <taxon>Pseudomonadati</taxon>
        <taxon>Pseudomonadota</taxon>
        <taxon>Alphaproteobacteria</taxon>
        <taxon>Sphingomonadales</taxon>
        <taxon>Sphingomonadaceae</taxon>
        <taxon>Sphingobium</taxon>
    </lineage>
</organism>
<feature type="signal peptide" evidence="2">
    <location>
        <begin position="1"/>
        <end position="49"/>
    </location>
</feature>